<sequence>MHKLSDTSHIFKWVPSYHYRVSTVLRRITMMVEFFAPGMSIMDTQSHLQMFAHFFCNFNKTFTGDEDVVI</sequence>
<evidence type="ECO:0000313" key="1">
    <source>
        <dbReference type="EMBL" id="WAQ96117.1"/>
    </source>
</evidence>
<dbReference type="Proteomes" id="UP001164746">
    <property type="component" value="Chromosome 2"/>
</dbReference>
<name>A0ABY7DEN5_MYAAR</name>
<evidence type="ECO:0000313" key="2">
    <source>
        <dbReference type="Proteomes" id="UP001164746"/>
    </source>
</evidence>
<proteinExistence type="predicted"/>
<organism evidence="1 2">
    <name type="scientific">Mya arenaria</name>
    <name type="common">Soft-shell clam</name>
    <dbReference type="NCBI Taxonomy" id="6604"/>
    <lineage>
        <taxon>Eukaryota</taxon>
        <taxon>Metazoa</taxon>
        <taxon>Spiralia</taxon>
        <taxon>Lophotrochozoa</taxon>
        <taxon>Mollusca</taxon>
        <taxon>Bivalvia</taxon>
        <taxon>Autobranchia</taxon>
        <taxon>Heteroconchia</taxon>
        <taxon>Euheterodonta</taxon>
        <taxon>Imparidentia</taxon>
        <taxon>Neoheterodontei</taxon>
        <taxon>Myida</taxon>
        <taxon>Myoidea</taxon>
        <taxon>Myidae</taxon>
        <taxon>Mya</taxon>
    </lineage>
</organism>
<dbReference type="EMBL" id="CP111013">
    <property type="protein sequence ID" value="WAQ96117.1"/>
    <property type="molecule type" value="Genomic_DNA"/>
</dbReference>
<keyword evidence="2" id="KW-1185">Reference proteome</keyword>
<gene>
    <name evidence="1" type="ORF">MAR_028807</name>
</gene>
<accession>A0ABY7DEN5</accession>
<reference evidence="1" key="1">
    <citation type="submission" date="2022-11" db="EMBL/GenBank/DDBJ databases">
        <title>Centuries of genome instability and evolution in soft-shell clam transmissible cancer (bioRxiv).</title>
        <authorList>
            <person name="Hart S.F.M."/>
            <person name="Yonemitsu M.A."/>
            <person name="Giersch R.M."/>
            <person name="Beal B.F."/>
            <person name="Arriagada G."/>
            <person name="Davis B.W."/>
            <person name="Ostrander E.A."/>
            <person name="Goff S.P."/>
            <person name="Metzger M.J."/>
        </authorList>
    </citation>
    <scope>NUCLEOTIDE SEQUENCE</scope>
    <source>
        <strain evidence="1">MELC-2E11</strain>
        <tissue evidence="1">Siphon/mantle</tissue>
    </source>
</reference>
<protein>
    <submittedName>
        <fullName evidence="1">Uncharacterized protein</fullName>
    </submittedName>
</protein>